<proteinExistence type="predicted"/>
<accession>A0ABR2JH05</accession>
<evidence type="ECO:0000256" key="1">
    <source>
        <dbReference type="SAM" id="MobiDB-lite"/>
    </source>
</evidence>
<feature type="transmembrane region" description="Helical" evidence="2">
    <location>
        <begin position="42"/>
        <end position="62"/>
    </location>
</feature>
<keyword evidence="2" id="KW-0812">Transmembrane</keyword>
<dbReference type="EMBL" id="JAPCWZ010000002">
    <property type="protein sequence ID" value="KAK8876821.1"/>
    <property type="molecule type" value="Genomic_DNA"/>
</dbReference>
<keyword evidence="2" id="KW-0472">Membrane</keyword>
<comment type="caution">
    <text evidence="3">The sequence shown here is derived from an EMBL/GenBank/DDBJ whole genome shotgun (WGS) entry which is preliminary data.</text>
</comment>
<organism evidence="3 4">
    <name type="scientific">Apiospora arundinis</name>
    <dbReference type="NCBI Taxonomy" id="335852"/>
    <lineage>
        <taxon>Eukaryota</taxon>
        <taxon>Fungi</taxon>
        <taxon>Dikarya</taxon>
        <taxon>Ascomycota</taxon>
        <taxon>Pezizomycotina</taxon>
        <taxon>Sordariomycetes</taxon>
        <taxon>Xylariomycetidae</taxon>
        <taxon>Amphisphaeriales</taxon>
        <taxon>Apiosporaceae</taxon>
        <taxon>Apiospora</taxon>
    </lineage>
</organism>
<name>A0ABR2JH05_9PEZI</name>
<sequence>MASLRDHLSTWLPLPFLKSTNNNPAWTSQPNTTYCCFLRQTLYLTALFLAFAAGVAAGHLYWRRVRSWTRRTHARIQQWVSARRDEIVGYWDRVVGRVEGAVAGWNNGMRGGTFKEKDEPSVGKGEAPSSSQSFDLGGGKRKEKQFVPGHRGRPRN</sequence>
<evidence type="ECO:0000313" key="4">
    <source>
        <dbReference type="Proteomes" id="UP001390339"/>
    </source>
</evidence>
<reference evidence="3 4" key="1">
    <citation type="journal article" date="2024" name="IMA Fungus">
        <title>Apiospora arundinis, a panoply of carbohydrate-active enzymes and secondary metabolites.</title>
        <authorList>
            <person name="Sorensen T."/>
            <person name="Petersen C."/>
            <person name="Muurmann A.T."/>
            <person name="Christiansen J.V."/>
            <person name="Brundto M.L."/>
            <person name="Overgaard C.K."/>
            <person name="Boysen A.T."/>
            <person name="Wollenberg R.D."/>
            <person name="Larsen T.O."/>
            <person name="Sorensen J.L."/>
            <person name="Nielsen K.L."/>
            <person name="Sondergaard T.E."/>
        </authorList>
    </citation>
    <scope>NUCLEOTIDE SEQUENCE [LARGE SCALE GENOMIC DNA]</scope>
    <source>
        <strain evidence="3 4">AAU 773</strain>
    </source>
</reference>
<protein>
    <submittedName>
        <fullName evidence="3">Uncharacterized protein</fullName>
    </submittedName>
</protein>
<dbReference type="Proteomes" id="UP001390339">
    <property type="component" value="Unassembled WGS sequence"/>
</dbReference>
<feature type="region of interest" description="Disordered" evidence="1">
    <location>
        <begin position="109"/>
        <end position="156"/>
    </location>
</feature>
<evidence type="ECO:0000256" key="2">
    <source>
        <dbReference type="SAM" id="Phobius"/>
    </source>
</evidence>
<gene>
    <name evidence="3" type="ORF">PGQ11_001767</name>
</gene>
<keyword evidence="2" id="KW-1133">Transmembrane helix</keyword>
<keyword evidence="4" id="KW-1185">Reference proteome</keyword>
<evidence type="ECO:0000313" key="3">
    <source>
        <dbReference type="EMBL" id="KAK8876821.1"/>
    </source>
</evidence>